<dbReference type="PANTHER" id="PTHR21240:SF29">
    <property type="entry name" value="AMIDOHYDROLASE-RELATED DOMAIN-CONTAINING PROTEIN"/>
    <property type="match status" value="1"/>
</dbReference>
<keyword evidence="7" id="KW-0378">Hydrolase</keyword>
<dbReference type="EMBL" id="LRCR01000010">
    <property type="protein sequence ID" value="KUQ84824.1"/>
    <property type="molecule type" value="Genomic_DNA"/>
</dbReference>
<dbReference type="Gene3D" id="3.20.20.140">
    <property type="entry name" value="Metal-dependent hydrolases"/>
    <property type="match status" value="1"/>
</dbReference>
<keyword evidence="1" id="KW-0479">Metal-binding</keyword>
<reference evidence="8" key="1">
    <citation type="submission" date="2016-01" db="EMBL/GenBank/DDBJ databases">
        <title>WGS of SAMN04407783.</title>
        <authorList>
            <person name="Adams M."/>
            <person name="Sutton G."/>
            <person name="Nelson K."/>
            <person name="Thaden J."/>
            <person name="Fowler V."/>
            <person name="Mccorrison J."/>
            <person name="Sanka R."/>
            <person name="Brinkac L."/>
            <person name="Nierman W."/>
        </authorList>
    </citation>
    <scope>NUCLEOTIDE SEQUENCE [LARGE SCALE GENOMIC DNA]</scope>
    <source>
        <strain evidence="8">GN04363</strain>
    </source>
</reference>
<evidence type="ECO:0000259" key="6">
    <source>
        <dbReference type="Pfam" id="PF04909"/>
    </source>
</evidence>
<protein>
    <recommendedName>
        <fullName evidence="5">6-methylsalicylate decarboxylase</fullName>
        <ecNumber evidence="5">4.1.1.52</ecNumber>
    </recommendedName>
</protein>
<name>A0A0X4ET08_9ENTR</name>
<dbReference type="CDD" id="cd01292">
    <property type="entry name" value="metallo-dependent_hydrolases"/>
    <property type="match status" value="1"/>
</dbReference>
<dbReference type="RefSeq" id="WP_059310892.1">
    <property type="nucleotide sequence ID" value="NZ_LRCR01000010.1"/>
</dbReference>
<comment type="catalytic activity">
    <reaction evidence="4">
        <text>6-methylsalicylate + H(+) = 3-methylphenol + CO2</text>
        <dbReference type="Rhea" id="RHEA:23112"/>
        <dbReference type="ChEBI" id="CHEBI:15378"/>
        <dbReference type="ChEBI" id="CHEBI:16526"/>
        <dbReference type="ChEBI" id="CHEBI:17231"/>
        <dbReference type="ChEBI" id="CHEBI:36658"/>
        <dbReference type="EC" id="4.1.1.52"/>
    </reaction>
    <physiologicalReaction direction="left-to-right" evidence="4">
        <dbReference type="Rhea" id="RHEA:23113"/>
    </physiologicalReaction>
</comment>
<dbReference type="GO" id="GO:0047596">
    <property type="term" value="F:6-methylsalicylate decarboxylase activity"/>
    <property type="evidence" value="ECO:0007669"/>
    <property type="project" value="UniProtKB-EC"/>
</dbReference>
<evidence type="ECO:0000313" key="8">
    <source>
        <dbReference type="Proteomes" id="UP000064715"/>
    </source>
</evidence>
<dbReference type="SUPFAM" id="SSF51556">
    <property type="entry name" value="Metallo-dependent hydrolases"/>
    <property type="match status" value="1"/>
</dbReference>
<evidence type="ECO:0000256" key="3">
    <source>
        <dbReference type="ARBA" id="ARBA00023239"/>
    </source>
</evidence>
<keyword evidence="2" id="KW-0862">Zinc</keyword>
<keyword evidence="3" id="KW-0456">Lyase</keyword>
<accession>A0A0X4ET08</accession>
<dbReference type="OrthoDB" id="149172at2"/>
<dbReference type="Pfam" id="PF04909">
    <property type="entry name" value="Amidohydro_2"/>
    <property type="match status" value="1"/>
</dbReference>
<evidence type="ECO:0000256" key="1">
    <source>
        <dbReference type="ARBA" id="ARBA00022723"/>
    </source>
</evidence>
<dbReference type="GO" id="GO:0016787">
    <property type="term" value="F:hydrolase activity"/>
    <property type="evidence" value="ECO:0007669"/>
    <property type="project" value="UniProtKB-KW"/>
</dbReference>
<evidence type="ECO:0000313" key="7">
    <source>
        <dbReference type="EMBL" id="KUQ84824.1"/>
    </source>
</evidence>
<evidence type="ECO:0000256" key="5">
    <source>
        <dbReference type="ARBA" id="ARBA00038889"/>
    </source>
</evidence>
<comment type="caution">
    <text evidence="7">The sequence shown here is derived from an EMBL/GenBank/DDBJ whole genome shotgun (WGS) entry which is preliminary data.</text>
</comment>
<dbReference type="InterPro" id="IPR032466">
    <property type="entry name" value="Metal_Hydrolase"/>
</dbReference>
<dbReference type="PANTHER" id="PTHR21240">
    <property type="entry name" value="2-AMINO-3-CARBOXYLMUCONATE-6-SEMIALDEHYDE DECARBOXYLASE"/>
    <property type="match status" value="1"/>
</dbReference>
<dbReference type="EC" id="4.1.1.52" evidence="5"/>
<proteinExistence type="predicted"/>
<dbReference type="GO" id="GO:0005829">
    <property type="term" value="C:cytosol"/>
    <property type="evidence" value="ECO:0007669"/>
    <property type="project" value="TreeGrafter"/>
</dbReference>
<dbReference type="GO" id="GO:0046872">
    <property type="term" value="F:metal ion binding"/>
    <property type="evidence" value="ECO:0007669"/>
    <property type="project" value="UniProtKB-KW"/>
</dbReference>
<evidence type="ECO:0000256" key="2">
    <source>
        <dbReference type="ARBA" id="ARBA00022833"/>
    </source>
</evidence>
<feature type="domain" description="Amidohydrolase-related" evidence="6">
    <location>
        <begin position="16"/>
        <end position="326"/>
    </location>
</feature>
<dbReference type="InterPro" id="IPR006680">
    <property type="entry name" value="Amidohydro-rel"/>
</dbReference>
<organism evidence="7 8">
    <name type="scientific">Enterobacter genomosp. O</name>
    <dbReference type="NCBI Taxonomy" id="2364150"/>
    <lineage>
        <taxon>Bacteria</taxon>
        <taxon>Pseudomonadati</taxon>
        <taxon>Pseudomonadota</taxon>
        <taxon>Gammaproteobacteria</taxon>
        <taxon>Enterobacterales</taxon>
        <taxon>Enterobacteriaceae</taxon>
        <taxon>Enterobacter</taxon>
        <taxon>Enterobacter cloacae complex</taxon>
        <taxon>Enterobacter cloacae complex clade O</taxon>
    </lineage>
</organism>
<dbReference type="AlphaFoldDB" id="A0A0X4ET08"/>
<dbReference type="GO" id="GO:0019748">
    <property type="term" value="P:secondary metabolic process"/>
    <property type="evidence" value="ECO:0007669"/>
    <property type="project" value="TreeGrafter"/>
</dbReference>
<sequence>MSQATDSLARCHCGLIDVHAHCLTPTYKAALAKAGLLTLDGGYPVPEWSPEKALEMMETGNIETMILSVSSPSVGFLKEKEERVALARAINEETAAVIRQYPGRFGGFATLPLPHIKESLTELAHAFDELQFDGVVIETNTDGKYLGNEELTPLFDELNRRKATIFLHPTSPQCFEAVALGRPAPLFEFPVDTARTVIDLLFSNTLKRCPDINLILPHAGGVLPAIARRIALLSGMPSMKPNPKPGEEVLQELQRIYYDVAMSANQPTFDGLRTLAPLTQIVFGSDFPFQPAANVEANIKNFRALNGLSVDEHEGIARGNALRLFPRLHDLQARRPTPGEQ</sequence>
<dbReference type="InterPro" id="IPR032465">
    <property type="entry name" value="ACMSD"/>
</dbReference>
<keyword evidence="8" id="KW-1185">Reference proteome</keyword>
<gene>
    <name evidence="7" type="ORF">AWI28_15160</name>
</gene>
<dbReference type="Proteomes" id="UP000064715">
    <property type="component" value="Unassembled WGS sequence"/>
</dbReference>
<evidence type="ECO:0000256" key="4">
    <source>
        <dbReference type="ARBA" id="ARBA00036832"/>
    </source>
</evidence>